<gene>
    <name evidence="11" type="ORF">CLO192961_LOCUS447275</name>
</gene>
<reference evidence="11 12" key="1">
    <citation type="submission" date="2019-06" db="EMBL/GenBank/DDBJ databases">
        <authorList>
            <person name="Broberg M."/>
        </authorList>
    </citation>
    <scope>NUCLEOTIDE SEQUENCE [LARGE SCALE GENOMIC DNA]</scope>
</reference>
<feature type="transmembrane region" description="Helical" evidence="9">
    <location>
        <begin position="45"/>
        <end position="75"/>
    </location>
</feature>
<dbReference type="PANTHER" id="PTHR11003">
    <property type="entry name" value="POTASSIUM CHANNEL, SUBFAMILY K"/>
    <property type="match status" value="1"/>
</dbReference>
<feature type="transmembrane region" description="Helical" evidence="9">
    <location>
        <begin position="131"/>
        <end position="151"/>
    </location>
</feature>
<dbReference type="SUPFAM" id="SSF81324">
    <property type="entry name" value="Voltage-gated potassium channels"/>
    <property type="match status" value="2"/>
</dbReference>
<feature type="transmembrane region" description="Helical" evidence="9">
    <location>
        <begin position="269"/>
        <end position="292"/>
    </location>
</feature>
<evidence type="ECO:0000256" key="6">
    <source>
        <dbReference type="ARBA" id="ARBA00023136"/>
    </source>
</evidence>
<proteinExistence type="inferred from homology"/>
<sequence>MMESSQLGESELSRKIDLEAQKNHEFGWRKKRLHNDDSHLEPGRWWFLSLLFPMIAGTLGPVASAFSICAMSQPWRQLLVPGGNVQDAPTVPNPSWLTIINAVQLAIAVSSNFILFLTMARRLRFSIAQPITIFGWYISAILRIAMSATAAGPLLGGIDVPKKELIWSQAFFYGIWAALLYFVDATLMALTFWGASSGHYEKEFTLTHNQRTLMLQTIIFLFYLLIGARIYSAIEGWEYLDAVYWADVTMFTVGFGDYSPQTTLGRALLIPYVIFGIITLGLVVGSIRKLFLDRGTRRFVIRTEEKTRRRVVGAMLRRQNDGLLQPISADPQLTGAKSDTTPASEFERRKAEFTIMRKIQKKALGRRRWMMMTTSTTLWLALWLIGALIFMEAEAPYQGWTYFDAFYFSFVSWATIGYGDLTPVSNAGKSFFVFWSLLALPTITMLISHAGDTVVRVIQYGTLRLGNITILPGDESFLGNLKHIISLSTFGWICPKHFDSASPELASSKSFSQQRLDDFMSKHEPELGDTGATSYAVGYQKVSRRHHKRHTNAPVDIKYARLRNPHDQLPTGTNFHFLLIAEIQVIARHLKEPTPHRYTFEEWAWYLKLLGEDERQPGTHYKISLPVKRSESQDEGLEKKPLVWSWVGDRNPLLSLQVESEWIFDRLTERLRESLLAERRGQLLSVNGEGLVE</sequence>
<feature type="domain" description="Potassium channel" evidence="10">
    <location>
        <begin position="218"/>
        <end position="291"/>
    </location>
</feature>
<accession>A0ABY6UYK4</accession>
<dbReference type="EMBL" id="CABFNS010000930">
    <property type="protein sequence ID" value="VUC36525.1"/>
    <property type="molecule type" value="Genomic_DNA"/>
</dbReference>
<keyword evidence="12" id="KW-1185">Reference proteome</keyword>
<evidence type="ECO:0000259" key="10">
    <source>
        <dbReference type="Pfam" id="PF07885"/>
    </source>
</evidence>
<feature type="transmembrane region" description="Helical" evidence="9">
    <location>
        <begin position="369"/>
        <end position="391"/>
    </location>
</feature>
<evidence type="ECO:0000256" key="9">
    <source>
        <dbReference type="SAM" id="Phobius"/>
    </source>
</evidence>
<dbReference type="PANTHER" id="PTHR11003:SF342">
    <property type="entry name" value="OUTWARD-RECTIFIER POTASSIUM CHANNEL TOK1"/>
    <property type="match status" value="1"/>
</dbReference>
<keyword evidence="2 8" id="KW-0813">Transport</keyword>
<keyword evidence="6 9" id="KW-0472">Membrane</keyword>
<comment type="subcellular location">
    <subcellularLocation>
        <location evidence="1">Membrane</location>
        <topology evidence="1">Multi-pass membrane protein</topology>
    </subcellularLocation>
</comment>
<comment type="caution">
    <text evidence="11">The sequence shown here is derived from an EMBL/GenBank/DDBJ whole genome shotgun (WGS) entry which is preliminary data.</text>
</comment>
<evidence type="ECO:0000256" key="1">
    <source>
        <dbReference type="ARBA" id="ARBA00004141"/>
    </source>
</evidence>
<protein>
    <recommendedName>
        <fullName evidence="10">Potassium channel domain-containing protein</fullName>
    </recommendedName>
</protein>
<dbReference type="Proteomes" id="UP000766486">
    <property type="component" value="Unassembled WGS sequence"/>
</dbReference>
<evidence type="ECO:0000256" key="4">
    <source>
        <dbReference type="ARBA" id="ARBA00022989"/>
    </source>
</evidence>
<keyword evidence="5 8" id="KW-0406">Ion transport</keyword>
<feature type="transmembrane region" description="Helical" evidence="9">
    <location>
        <begin position="171"/>
        <end position="193"/>
    </location>
</feature>
<evidence type="ECO:0000256" key="3">
    <source>
        <dbReference type="ARBA" id="ARBA00022692"/>
    </source>
</evidence>
<organism evidence="11 12">
    <name type="scientific">Bionectria ochroleuca</name>
    <name type="common">Gliocladium roseum</name>
    <dbReference type="NCBI Taxonomy" id="29856"/>
    <lineage>
        <taxon>Eukaryota</taxon>
        <taxon>Fungi</taxon>
        <taxon>Dikarya</taxon>
        <taxon>Ascomycota</taxon>
        <taxon>Pezizomycotina</taxon>
        <taxon>Sordariomycetes</taxon>
        <taxon>Hypocreomycetidae</taxon>
        <taxon>Hypocreales</taxon>
        <taxon>Bionectriaceae</taxon>
        <taxon>Clonostachys</taxon>
    </lineage>
</organism>
<keyword evidence="7 8" id="KW-0407">Ion channel</keyword>
<keyword evidence="4 9" id="KW-1133">Transmembrane helix</keyword>
<evidence type="ECO:0000313" key="12">
    <source>
        <dbReference type="Proteomes" id="UP000766486"/>
    </source>
</evidence>
<dbReference type="InterPro" id="IPR003280">
    <property type="entry name" value="2pore_dom_K_chnl"/>
</dbReference>
<dbReference type="Pfam" id="PF07885">
    <property type="entry name" value="Ion_trans_2"/>
    <property type="match status" value="2"/>
</dbReference>
<comment type="similarity">
    <text evidence="8">Belongs to the two pore domain potassium channel (TC 1.A.1.8) family.</text>
</comment>
<evidence type="ECO:0000256" key="7">
    <source>
        <dbReference type="ARBA" id="ARBA00023303"/>
    </source>
</evidence>
<feature type="domain" description="Potassium channel" evidence="10">
    <location>
        <begin position="379"/>
        <end position="455"/>
    </location>
</feature>
<feature type="transmembrane region" description="Helical" evidence="9">
    <location>
        <begin position="95"/>
        <end position="119"/>
    </location>
</feature>
<name>A0ABY6UYK4_BIOOC</name>
<evidence type="ECO:0000313" key="11">
    <source>
        <dbReference type="EMBL" id="VUC36525.1"/>
    </source>
</evidence>
<dbReference type="Gene3D" id="1.10.287.70">
    <property type="match status" value="2"/>
</dbReference>
<evidence type="ECO:0000256" key="8">
    <source>
        <dbReference type="RuleBase" id="RU003857"/>
    </source>
</evidence>
<feature type="transmembrane region" description="Helical" evidence="9">
    <location>
        <begin position="397"/>
        <end position="419"/>
    </location>
</feature>
<evidence type="ECO:0000256" key="5">
    <source>
        <dbReference type="ARBA" id="ARBA00023065"/>
    </source>
</evidence>
<dbReference type="PRINTS" id="PR01333">
    <property type="entry name" value="2POREKCHANEL"/>
</dbReference>
<dbReference type="InterPro" id="IPR013099">
    <property type="entry name" value="K_chnl_dom"/>
</dbReference>
<evidence type="ECO:0000256" key="2">
    <source>
        <dbReference type="ARBA" id="ARBA00022448"/>
    </source>
</evidence>
<feature type="transmembrane region" description="Helical" evidence="9">
    <location>
        <begin position="213"/>
        <end position="234"/>
    </location>
</feature>
<keyword evidence="3 8" id="KW-0812">Transmembrane</keyword>
<feature type="transmembrane region" description="Helical" evidence="9">
    <location>
        <begin position="431"/>
        <end position="450"/>
    </location>
</feature>